<dbReference type="CDD" id="cd16326">
    <property type="entry name" value="LolB"/>
    <property type="match status" value="1"/>
</dbReference>
<evidence type="ECO:0000256" key="5">
    <source>
        <dbReference type="ARBA" id="ARBA00023136"/>
    </source>
</evidence>
<accession>A0A3B0X472</accession>
<comment type="subunit">
    <text evidence="2">Monomer.</text>
</comment>
<keyword evidence="6" id="KW-0143">Chaperone</keyword>
<dbReference type="PROSITE" id="PS51257">
    <property type="entry name" value="PROKAR_LIPOPROTEIN"/>
    <property type="match status" value="1"/>
</dbReference>
<evidence type="ECO:0000256" key="2">
    <source>
        <dbReference type="ARBA" id="ARBA00011245"/>
    </source>
</evidence>
<name>A0A3B0X472_9ZZZZ</name>
<evidence type="ECO:0008006" key="8">
    <source>
        <dbReference type="Google" id="ProtNLM"/>
    </source>
</evidence>
<dbReference type="SUPFAM" id="SSF89392">
    <property type="entry name" value="Prokaryotic lipoproteins and lipoprotein localization factors"/>
    <property type="match status" value="1"/>
</dbReference>
<dbReference type="NCBIfam" id="TIGR00548">
    <property type="entry name" value="lolB"/>
    <property type="match status" value="1"/>
</dbReference>
<dbReference type="AlphaFoldDB" id="A0A3B0X472"/>
<dbReference type="Gene3D" id="2.50.20.10">
    <property type="entry name" value="Lipoprotein localisation LolA/LolB/LppX"/>
    <property type="match status" value="1"/>
</dbReference>
<keyword evidence="3" id="KW-0813">Transport</keyword>
<evidence type="ECO:0000313" key="7">
    <source>
        <dbReference type="EMBL" id="VAW51486.1"/>
    </source>
</evidence>
<keyword evidence="4" id="KW-0653">Protein transport</keyword>
<protein>
    <recommendedName>
        <fullName evidence="8">Outer-membrane lipoprotein LolB</fullName>
    </recommendedName>
</protein>
<evidence type="ECO:0000256" key="6">
    <source>
        <dbReference type="ARBA" id="ARBA00023186"/>
    </source>
</evidence>
<evidence type="ECO:0000256" key="3">
    <source>
        <dbReference type="ARBA" id="ARBA00022448"/>
    </source>
</evidence>
<dbReference type="GO" id="GO:0009279">
    <property type="term" value="C:cell outer membrane"/>
    <property type="evidence" value="ECO:0007669"/>
    <property type="project" value="UniProtKB-SubCell"/>
</dbReference>
<sequence>MIRFLSFPVTIAFVCLALVSCATVKEQVSTEPASWGGELVKRQQLNTWEMRGRLGVQTDVTGGSMDIIWKNDGDNFSIRLIAPLGAGSYLVQGDKSQAEIRFPNGSTKTIKNIDDVFSSMLEVDLPASAVKDWIRGIPSKTLPVEQISWDEKGHLNRVKQSSWNVEMVRYTGDKMPMPHKIYLSREGEAELDMRLVIRQWLIDN</sequence>
<comment type="subcellular location">
    <subcellularLocation>
        <location evidence="1">Cell outer membrane</location>
    </subcellularLocation>
</comment>
<dbReference type="InterPro" id="IPR029046">
    <property type="entry name" value="LolA/LolB/LppX"/>
</dbReference>
<dbReference type="InterPro" id="IPR004565">
    <property type="entry name" value="OM_lipoprot_LolB"/>
</dbReference>
<dbReference type="Pfam" id="PF03550">
    <property type="entry name" value="LolB"/>
    <property type="match status" value="1"/>
</dbReference>
<organism evidence="7">
    <name type="scientific">hydrothermal vent metagenome</name>
    <dbReference type="NCBI Taxonomy" id="652676"/>
    <lineage>
        <taxon>unclassified sequences</taxon>
        <taxon>metagenomes</taxon>
        <taxon>ecological metagenomes</taxon>
    </lineage>
</organism>
<dbReference type="EMBL" id="UOFE01000017">
    <property type="protein sequence ID" value="VAW51486.1"/>
    <property type="molecule type" value="Genomic_DNA"/>
</dbReference>
<gene>
    <name evidence="7" type="ORF">MNBD_GAMMA05-2082</name>
</gene>
<dbReference type="GO" id="GO:0015031">
    <property type="term" value="P:protein transport"/>
    <property type="evidence" value="ECO:0007669"/>
    <property type="project" value="UniProtKB-KW"/>
</dbReference>
<keyword evidence="5" id="KW-0472">Membrane</keyword>
<evidence type="ECO:0000256" key="1">
    <source>
        <dbReference type="ARBA" id="ARBA00004442"/>
    </source>
</evidence>
<proteinExistence type="predicted"/>
<evidence type="ECO:0000256" key="4">
    <source>
        <dbReference type="ARBA" id="ARBA00022927"/>
    </source>
</evidence>
<reference evidence="7" key="1">
    <citation type="submission" date="2018-06" db="EMBL/GenBank/DDBJ databases">
        <authorList>
            <person name="Zhirakovskaya E."/>
        </authorList>
    </citation>
    <scope>NUCLEOTIDE SEQUENCE</scope>
</reference>